<comment type="caution">
    <text evidence="1">The sequence shown here is derived from an EMBL/GenBank/DDBJ whole genome shotgun (WGS) entry which is preliminary data.</text>
</comment>
<sequence>MQQTAVDIYLKALDEAVFSRIKKNMTTLAWQKELRTLPKFKDAETKITDWSSYYIRVREALETRDRIMDILRRIKSSRMTQFFEKGKDITPEESEEIQVAIAPYLSLLPPIAEIRKLQFALMSHARLKRLSLQYAEVEATLKEITALTDQLPKILMDGVNAMVDSLEQVA</sequence>
<evidence type="ECO:0000313" key="1">
    <source>
        <dbReference type="EMBL" id="MBI3631174.1"/>
    </source>
</evidence>
<accession>A0A932QYH5</accession>
<name>A0A932QYH5_9BACT</name>
<reference evidence="1" key="1">
    <citation type="submission" date="2020-07" db="EMBL/GenBank/DDBJ databases">
        <title>Huge and variable diversity of episymbiotic CPR bacteria and DPANN archaea in groundwater ecosystems.</title>
        <authorList>
            <person name="He C.Y."/>
            <person name="Keren R."/>
            <person name="Whittaker M."/>
            <person name="Farag I.F."/>
            <person name="Doudna J."/>
            <person name="Cate J.H.D."/>
            <person name="Banfield J.F."/>
        </authorList>
    </citation>
    <scope>NUCLEOTIDE SEQUENCE</scope>
    <source>
        <strain evidence="1">NC_groundwater_973_Pr1_S-0.2um_54_13</strain>
    </source>
</reference>
<protein>
    <submittedName>
        <fullName evidence="1">Uncharacterized protein</fullName>
    </submittedName>
</protein>
<organism evidence="1 2">
    <name type="scientific">Candidatus Sungiibacteriota bacterium</name>
    <dbReference type="NCBI Taxonomy" id="2750080"/>
    <lineage>
        <taxon>Bacteria</taxon>
        <taxon>Candidatus Sungiibacteriota</taxon>
    </lineage>
</organism>
<dbReference type="EMBL" id="JACQCR010000058">
    <property type="protein sequence ID" value="MBI3631174.1"/>
    <property type="molecule type" value="Genomic_DNA"/>
</dbReference>
<gene>
    <name evidence="1" type="ORF">HY221_02455</name>
</gene>
<proteinExistence type="predicted"/>
<dbReference type="AlphaFoldDB" id="A0A932QYH5"/>
<evidence type="ECO:0000313" key="2">
    <source>
        <dbReference type="Proteomes" id="UP000753196"/>
    </source>
</evidence>
<dbReference type="Proteomes" id="UP000753196">
    <property type="component" value="Unassembled WGS sequence"/>
</dbReference>